<dbReference type="Pfam" id="PF12807">
    <property type="entry name" value="eIF3_p135"/>
    <property type="match status" value="1"/>
</dbReference>
<feature type="region of interest" description="Disordered" evidence="4">
    <location>
        <begin position="237"/>
        <end position="258"/>
    </location>
</feature>
<keyword evidence="3" id="KW-0175">Coiled coil</keyword>
<dbReference type="PROSITE" id="PS50005">
    <property type="entry name" value="TPR"/>
    <property type="match status" value="1"/>
</dbReference>
<dbReference type="HOGENOM" id="CLU_248544_0_0_1"/>
<keyword evidence="1" id="KW-0963">Cytoplasm</keyword>
<feature type="region of interest" description="Disordered" evidence="4">
    <location>
        <begin position="128"/>
        <end position="180"/>
    </location>
</feature>
<dbReference type="InterPro" id="IPR033646">
    <property type="entry name" value="CLU-central"/>
</dbReference>
<reference evidence="6 7" key="1">
    <citation type="journal article" date="2004" name="Science">
        <title>The genome of the diatom Thalassiosira pseudonana: ecology, evolution, and metabolism.</title>
        <authorList>
            <person name="Armbrust E.V."/>
            <person name="Berges J.A."/>
            <person name="Bowler C."/>
            <person name="Green B.R."/>
            <person name="Martinez D."/>
            <person name="Putnam N.H."/>
            <person name="Zhou S."/>
            <person name="Allen A.E."/>
            <person name="Apt K.E."/>
            <person name="Bechner M."/>
            <person name="Brzezinski M.A."/>
            <person name="Chaal B.K."/>
            <person name="Chiovitti A."/>
            <person name="Davis A.K."/>
            <person name="Demarest M.S."/>
            <person name="Detter J.C."/>
            <person name="Glavina T."/>
            <person name="Goodstein D."/>
            <person name="Hadi M.Z."/>
            <person name="Hellsten U."/>
            <person name="Hildebrand M."/>
            <person name="Jenkins B.D."/>
            <person name="Jurka J."/>
            <person name="Kapitonov V.V."/>
            <person name="Kroger N."/>
            <person name="Lau W.W."/>
            <person name="Lane T.W."/>
            <person name="Larimer F.W."/>
            <person name="Lippmeier J.C."/>
            <person name="Lucas S."/>
            <person name="Medina M."/>
            <person name="Montsant A."/>
            <person name="Obornik M."/>
            <person name="Parker M.S."/>
            <person name="Palenik B."/>
            <person name="Pazour G.J."/>
            <person name="Richardson P.M."/>
            <person name="Rynearson T.A."/>
            <person name="Saito M.A."/>
            <person name="Schwartz D.C."/>
            <person name="Thamatrakoln K."/>
            <person name="Valentin K."/>
            <person name="Vardi A."/>
            <person name="Wilkerson F.P."/>
            <person name="Rokhsar D.S."/>
        </authorList>
    </citation>
    <scope>NUCLEOTIDE SEQUENCE [LARGE SCALE GENOMIC DNA]</scope>
    <source>
        <strain evidence="6 7">CCMP1335</strain>
    </source>
</reference>
<dbReference type="InterPro" id="IPR023231">
    <property type="entry name" value="GSKIP_dom_sf"/>
</dbReference>
<dbReference type="InterPro" id="IPR019734">
    <property type="entry name" value="TPR_rpt"/>
</dbReference>
<sequence length="1595" mass="173256">MTEPTSTDNAKPKPTDPSSVVGGSNGADGKTAVATTTEPPSATEEPSVAAAATQPPDIHLKGLLILPPRQKPSSSSTAPATAVGGPILLPSLRPDEPVASLRGALTEVVGYAHLTKYRLVVEKVSGGGKQGAAAAGSGGTSGGCGGTDGGKGKSGKKKKGASNSNANNKEDVNGSSLPEGVSPYTLKDALVVPVPSVKSLERDAVVIGTEEEKKGDEEVVLDEYSDLSLLMPFFEDDEKETSNVESAEEGTKGASKPIIKDASSTVAIRVVLERVRSLLEGNAPHVKKLFVEEENAAEDTKQADEESKEPVTEGDDKEKSDEVKAKDKAKDEEEERKKLREEIIKAMPIFPEDMDLSFKSATSGDLTDFYYLACGEEEALRQDGCKRKKNNGRLALEEAENIDSSKSGKTKKSKPKKSKGNNTSAGDKKGGGDATAVETFSIVDTERRLHNLNEKTRISTTIRLSGFHPPPAHRHILGDLAYLEVNIPGITLHITAFPLGFYVNRSTSTSFDPTPANDACYSHSLLDCILQRSQNMRTAWSNALAASEERAEVIRVASASEDSFASLFRPAVSTFPNNNSGIGSGLGGTVMISAPSTFTPRIDSVTVRPSWIVPLPVVKDGSKQSIHTWDHGKMHQWNVARAEEELSAAYGMDVRGGGLRDWNEELQAAREYPVTTLIERMDRARMLHKVLSDFGDAALKGVKAICDGYIAPMNANEPARSHVYLHNNIFFSRAVDAGLDTFKLIQGDKAAKKSASREAQNVGMLHRLDIPGLYTLGTVLVEYLGTRFVCQSVVPGILHGDKAHTLTYGAVEALQELHCEEEMHKLIESCIGEGCMRKRTSEEEVDVMNKTIKSCGPTEMKGILGSDKRRYVLDCTRLTPRDANWVSKASGGTGVFDDGASDSNNLVPVTLDDDEWTVCVLRPELVTNYAEGKVAKFLRAQAATDGSDKEGSEKDSKPAEKDPSGDTEEKEWVNVEAEKTKESNAKAEEEFIRSLRYNVNVFIPGMRSIEAVDKEAYDQLQKDEEEARQLAVHLWDTVIPKLSNDAANGASFELPVDGKSLTELIHQRGINCRYLGRLAELAKQKENEDEEAEKAYEKNKREAKLPRHRMPLTWLELLECEIVARAAKHVLDSYFLEQGGVAAAHPAQTVASFLSAVLSTGEESASETDIRLELGGDIDVDDINALAMSEIDANGTGPIRGRSDIWSDIEKEIGRRFRYTLSLYNTDDGKSRALYTPLLRRICQRSGIRIVTKKYKLGGKCVCGGSQSASYPIAPVDIIDILPLVKHAASTDGDSFAPCSFNGNVGSPSIYVLLADAKAMYEASHTHLNSGNFPLASDYAQEAAALYQRVVDTPLHSQIAKCLMLASKAHLFIRDTDLAHSSTLKYLAVAVSLGGFDCNEVVTAHMQLSTILLASGQVREGMKHMRAMQFLVQFMLGKNASAIAEAFMKIGSQYFELDRREEAVRFYREAAKYRTDDRIIDAAIASSSAIALAHLQKFEEACSCEKAAYQLYTTLLGEEHARTKQSSNTLLQLMKLSMEQGKIAATLEKTRSRESAADAIAAQISADEEAAGEAKKKSKKRKPKKKKAATVVESD</sequence>
<dbReference type="RefSeq" id="XP_002290850.1">
    <property type="nucleotide sequence ID" value="XM_002290814.1"/>
</dbReference>
<feature type="region of interest" description="Disordered" evidence="4">
    <location>
        <begin position="288"/>
        <end position="337"/>
    </location>
</feature>
<dbReference type="eggNOG" id="KOG1839">
    <property type="taxonomic scope" value="Eukaryota"/>
</dbReference>
<feature type="compositionally biased region" description="Low complexity" evidence="4">
    <location>
        <begin position="31"/>
        <end position="53"/>
    </location>
</feature>
<feature type="region of interest" description="Disordered" evidence="4">
    <location>
        <begin position="1"/>
        <end position="94"/>
    </location>
</feature>
<dbReference type="PANTHER" id="PTHR12601">
    <property type="entry name" value="EUKARYOTIC TRANSLATION INITIATION FACTOR 3 SUBUNIT EIF-3"/>
    <property type="match status" value="1"/>
</dbReference>
<dbReference type="CDD" id="cd15466">
    <property type="entry name" value="CLU-central"/>
    <property type="match status" value="1"/>
</dbReference>
<organism evidence="6 7">
    <name type="scientific">Thalassiosira pseudonana</name>
    <name type="common">Marine diatom</name>
    <name type="synonym">Cyclotella nana</name>
    <dbReference type="NCBI Taxonomy" id="35128"/>
    <lineage>
        <taxon>Eukaryota</taxon>
        <taxon>Sar</taxon>
        <taxon>Stramenopiles</taxon>
        <taxon>Ochrophyta</taxon>
        <taxon>Bacillariophyta</taxon>
        <taxon>Coscinodiscophyceae</taxon>
        <taxon>Thalassiosirophycidae</taxon>
        <taxon>Thalassiosirales</taxon>
        <taxon>Thalassiosiraceae</taxon>
        <taxon>Thalassiosira</taxon>
    </lineage>
</organism>
<feature type="domain" description="Clu" evidence="5">
    <location>
        <begin position="633"/>
        <end position="886"/>
    </location>
</feature>
<reference evidence="6 7" key="2">
    <citation type="journal article" date="2008" name="Nature">
        <title>The Phaeodactylum genome reveals the evolutionary history of diatom genomes.</title>
        <authorList>
            <person name="Bowler C."/>
            <person name="Allen A.E."/>
            <person name="Badger J.H."/>
            <person name="Grimwood J."/>
            <person name="Jabbari K."/>
            <person name="Kuo A."/>
            <person name="Maheswari U."/>
            <person name="Martens C."/>
            <person name="Maumus F."/>
            <person name="Otillar R.P."/>
            <person name="Rayko E."/>
            <person name="Salamov A."/>
            <person name="Vandepoele K."/>
            <person name="Beszteri B."/>
            <person name="Gruber A."/>
            <person name="Heijde M."/>
            <person name="Katinka M."/>
            <person name="Mock T."/>
            <person name="Valentin K."/>
            <person name="Verret F."/>
            <person name="Berges J.A."/>
            <person name="Brownlee C."/>
            <person name="Cadoret J.P."/>
            <person name="Chiovitti A."/>
            <person name="Choi C.J."/>
            <person name="Coesel S."/>
            <person name="De Martino A."/>
            <person name="Detter J.C."/>
            <person name="Durkin C."/>
            <person name="Falciatore A."/>
            <person name="Fournet J."/>
            <person name="Haruta M."/>
            <person name="Huysman M.J."/>
            <person name="Jenkins B.D."/>
            <person name="Jiroutova K."/>
            <person name="Jorgensen R.E."/>
            <person name="Joubert Y."/>
            <person name="Kaplan A."/>
            <person name="Kroger N."/>
            <person name="Kroth P.G."/>
            <person name="La Roche J."/>
            <person name="Lindquist E."/>
            <person name="Lommer M."/>
            <person name="Martin-Jezequel V."/>
            <person name="Lopez P.J."/>
            <person name="Lucas S."/>
            <person name="Mangogna M."/>
            <person name="McGinnis K."/>
            <person name="Medlin L.K."/>
            <person name="Montsant A."/>
            <person name="Oudot-Le Secq M.P."/>
            <person name="Napoli C."/>
            <person name="Obornik M."/>
            <person name="Parker M.S."/>
            <person name="Petit J.L."/>
            <person name="Porcel B.M."/>
            <person name="Poulsen N."/>
            <person name="Robison M."/>
            <person name="Rychlewski L."/>
            <person name="Rynearson T.A."/>
            <person name="Schmutz J."/>
            <person name="Shapiro H."/>
            <person name="Siaut M."/>
            <person name="Stanley M."/>
            <person name="Sussman M.R."/>
            <person name="Taylor A.R."/>
            <person name="Vardi A."/>
            <person name="von Dassow P."/>
            <person name="Vyverman W."/>
            <person name="Willis A."/>
            <person name="Wyrwicz L.S."/>
            <person name="Rokhsar D.S."/>
            <person name="Weissenbach J."/>
            <person name="Armbrust E.V."/>
            <person name="Green B.R."/>
            <person name="Van de Peer Y."/>
            <person name="Grigoriev I.V."/>
        </authorList>
    </citation>
    <scope>NUCLEOTIDE SEQUENCE [LARGE SCALE GENOMIC DNA]</scope>
    <source>
        <strain evidence="6 7">CCMP1335</strain>
    </source>
</reference>
<evidence type="ECO:0000256" key="3">
    <source>
        <dbReference type="SAM" id="Coils"/>
    </source>
</evidence>
<dbReference type="PaxDb" id="35128-Thaps22886"/>
<feature type="compositionally biased region" description="Low complexity" evidence="4">
    <location>
        <begin position="72"/>
        <end position="82"/>
    </location>
</feature>
<keyword evidence="7" id="KW-1185">Reference proteome</keyword>
<evidence type="ECO:0000256" key="4">
    <source>
        <dbReference type="SAM" id="MobiDB-lite"/>
    </source>
</evidence>
<dbReference type="KEGG" id="tps:THAPSDRAFT_22886"/>
<feature type="region of interest" description="Disordered" evidence="4">
    <location>
        <begin position="1565"/>
        <end position="1595"/>
    </location>
</feature>
<dbReference type="InterPro" id="IPR025697">
    <property type="entry name" value="CLU_dom"/>
</dbReference>
<evidence type="ECO:0000313" key="7">
    <source>
        <dbReference type="Proteomes" id="UP000001449"/>
    </source>
</evidence>
<feature type="compositionally biased region" description="Gly residues" evidence="4">
    <location>
        <begin position="128"/>
        <end position="149"/>
    </location>
</feature>
<feature type="compositionally biased region" description="Basic residues" evidence="4">
    <location>
        <begin position="1576"/>
        <end position="1588"/>
    </location>
</feature>
<feature type="region of interest" description="Disordered" evidence="4">
    <location>
        <begin position="942"/>
        <end position="971"/>
    </location>
</feature>
<evidence type="ECO:0000256" key="1">
    <source>
        <dbReference type="ARBA" id="ARBA00022490"/>
    </source>
</evidence>
<dbReference type="Pfam" id="PF13236">
    <property type="entry name" value="CLU"/>
    <property type="match status" value="1"/>
</dbReference>
<dbReference type="PANTHER" id="PTHR12601:SF6">
    <property type="entry name" value="CLUSTERED MITOCHONDRIA PROTEIN HOMOLOG"/>
    <property type="match status" value="1"/>
</dbReference>
<dbReference type="SMART" id="SM00028">
    <property type="entry name" value="TPR"/>
    <property type="match status" value="2"/>
</dbReference>
<protein>
    <recommendedName>
        <fullName evidence="5">Clu domain-containing protein</fullName>
    </recommendedName>
</protein>
<dbReference type="OMA" id="HPVWDKD"/>
<dbReference type="SUPFAM" id="SSF103107">
    <property type="entry name" value="Hypothetical protein c14orf129, hspc210"/>
    <property type="match status" value="1"/>
</dbReference>
<evidence type="ECO:0000259" key="5">
    <source>
        <dbReference type="PROSITE" id="PS51823"/>
    </source>
</evidence>
<dbReference type="InterPro" id="IPR027523">
    <property type="entry name" value="CLU_prot"/>
</dbReference>
<dbReference type="Gene3D" id="1.25.40.10">
    <property type="entry name" value="Tetratricopeptide repeat domain"/>
    <property type="match status" value="1"/>
</dbReference>
<evidence type="ECO:0000256" key="2">
    <source>
        <dbReference type="PROSITE-ProRule" id="PRU00339"/>
    </source>
</evidence>
<name>B8C3Q5_THAPS</name>
<dbReference type="PROSITE" id="PS51823">
    <property type="entry name" value="CLU"/>
    <property type="match status" value="1"/>
</dbReference>
<feature type="compositionally biased region" description="Basic residues" evidence="4">
    <location>
        <begin position="408"/>
        <end position="419"/>
    </location>
</feature>
<feature type="repeat" description="TPR" evidence="2">
    <location>
        <begin position="1444"/>
        <end position="1477"/>
    </location>
</feature>
<dbReference type="InParanoid" id="B8C3Q5"/>
<feature type="compositionally biased region" description="Basic and acidic residues" evidence="4">
    <location>
        <begin position="946"/>
        <end position="964"/>
    </location>
</feature>
<feature type="compositionally biased region" description="Basic and acidic residues" evidence="4">
    <location>
        <begin position="298"/>
        <end position="337"/>
    </location>
</feature>
<proteinExistence type="predicted"/>
<dbReference type="STRING" id="35128.B8C3Q5"/>
<keyword evidence="2" id="KW-0802">TPR repeat</keyword>
<evidence type="ECO:0000313" key="6">
    <source>
        <dbReference type="EMBL" id="EED92602.1"/>
    </source>
</evidence>
<dbReference type="InterPro" id="IPR011990">
    <property type="entry name" value="TPR-like_helical_dom_sf"/>
</dbReference>
<dbReference type="EMBL" id="CM000642">
    <property type="protein sequence ID" value="EED92602.1"/>
    <property type="molecule type" value="Genomic_DNA"/>
</dbReference>
<feature type="coiled-coil region" evidence="3">
    <location>
        <begin position="1075"/>
        <end position="1102"/>
    </location>
</feature>
<dbReference type="GO" id="GO:0005737">
    <property type="term" value="C:cytoplasm"/>
    <property type="evidence" value="ECO:0000318"/>
    <property type="project" value="GO_Central"/>
</dbReference>
<accession>B8C3Q5</accession>
<dbReference type="SUPFAM" id="SSF48452">
    <property type="entry name" value="TPR-like"/>
    <property type="match status" value="1"/>
</dbReference>
<feature type="region of interest" description="Disordered" evidence="4">
    <location>
        <begin position="397"/>
        <end position="433"/>
    </location>
</feature>
<gene>
    <name evidence="6" type="ORF">THAPSDRAFT_22886</name>
</gene>
<dbReference type="GeneID" id="7444882"/>
<dbReference type="Proteomes" id="UP000001449">
    <property type="component" value="Chromosome 5"/>
</dbReference>